<dbReference type="PANTHER" id="PTHR46599">
    <property type="entry name" value="PIGGYBAC TRANSPOSABLE ELEMENT-DERIVED PROTEIN 4"/>
    <property type="match status" value="1"/>
</dbReference>
<dbReference type="InterPro" id="IPR029526">
    <property type="entry name" value="PGBD"/>
</dbReference>
<proteinExistence type="predicted"/>
<protein>
    <recommendedName>
        <fullName evidence="1">PiggyBac transposable element-derived protein domain-containing protein</fullName>
    </recommendedName>
</protein>
<comment type="caution">
    <text evidence="2">The sequence shown here is derived from an EMBL/GenBank/DDBJ whole genome shotgun (WGS) entry which is preliminary data.</text>
</comment>
<sequence length="445" mass="51510">MLNPMTRRFSQHWAMTEEGAIPAGIFGKFMAHNRYLHFIDNEPPRVRDKLWKLRPVIDTLQSRFMSGWTLPSKFSFDEGVLPATTRRNTTRMFMPDKPLRYGTKLFMVCDSETAYCHRKAMHPSVSHTNKQAVDSKTGAAAVVRNMKVILRDRPKGFRLVVIDRFYSSVALALQLLAMSIYVLGTIQINRIGYDKNIVERRKTRPHSILRGSFAFSRATSVPRMVACHWWDRKPVHYLATGPSKVKCPKVISDYQRWMGAVDVHDQLRLQSYSIQTTFRFQKYYKSLFMGFLDMALDRGDWYLLLHKQLLQLKSEVFVDVIIPTPSSATRARKRRRLDGHSHIQFDDWVTVSGVQKRRQRSCKVCALLRGETKKSFQTTYYCDDCSRLDAKSFLCPKARRVYGSVSKTCYQIWHEDFDSGASIPEALGKRILLRRSGKVGSRNPT</sequence>
<name>A0A225WB41_9STRA</name>
<dbReference type="PANTHER" id="PTHR46599:SF3">
    <property type="entry name" value="PIGGYBAC TRANSPOSABLE ELEMENT-DERIVED PROTEIN 4"/>
    <property type="match status" value="1"/>
</dbReference>
<organism evidence="2 3">
    <name type="scientific">Phytophthora megakarya</name>
    <dbReference type="NCBI Taxonomy" id="4795"/>
    <lineage>
        <taxon>Eukaryota</taxon>
        <taxon>Sar</taxon>
        <taxon>Stramenopiles</taxon>
        <taxon>Oomycota</taxon>
        <taxon>Peronosporomycetes</taxon>
        <taxon>Peronosporales</taxon>
        <taxon>Peronosporaceae</taxon>
        <taxon>Phytophthora</taxon>
    </lineage>
</organism>
<evidence type="ECO:0000313" key="3">
    <source>
        <dbReference type="Proteomes" id="UP000198211"/>
    </source>
</evidence>
<dbReference type="AlphaFoldDB" id="A0A225WB41"/>
<evidence type="ECO:0000313" key="2">
    <source>
        <dbReference type="EMBL" id="OWZ14359.1"/>
    </source>
</evidence>
<gene>
    <name evidence="2" type="ORF">PHMEG_00012167</name>
</gene>
<keyword evidence="3" id="KW-1185">Reference proteome</keyword>
<feature type="domain" description="PiggyBac transposable element-derived protein" evidence="1">
    <location>
        <begin position="34"/>
        <end position="295"/>
    </location>
</feature>
<evidence type="ECO:0000259" key="1">
    <source>
        <dbReference type="Pfam" id="PF13843"/>
    </source>
</evidence>
<dbReference type="Proteomes" id="UP000198211">
    <property type="component" value="Unassembled WGS sequence"/>
</dbReference>
<dbReference type="STRING" id="4795.A0A225WB41"/>
<dbReference type="EMBL" id="NBNE01001354">
    <property type="protein sequence ID" value="OWZ14359.1"/>
    <property type="molecule type" value="Genomic_DNA"/>
</dbReference>
<accession>A0A225WB41</accession>
<reference evidence="3" key="1">
    <citation type="submission" date="2017-03" db="EMBL/GenBank/DDBJ databases">
        <title>Phytopthora megakarya and P. palmivora, two closely related causual agents of cacao black pod achieved similar genome size and gene model numbers by different mechanisms.</title>
        <authorList>
            <person name="Ali S."/>
            <person name="Shao J."/>
            <person name="Larry D.J."/>
            <person name="Kronmiller B."/>
            <person name="Shen D."/>
            <person name="Strem M.D."/>
            <person name="Melnick R.L."/>
            <person name="Guiltinan M.J."/>
            <person name="Tyler B.M."/>
            <person name="Meinhardt L.W."/>
            <person name="Bailey B.A."/>
        </authorList>
    </citation>
    <scope>NUCLEOTIDE SEQUENCE [LARGE SCALE GENOMIC DNA]</scope>
    <source>
        <strain evidence="3">zdho120</strain>
    </source>
</reference>
<dbReference type="OrthoDB" id="117873at2759"/>
<dbReference type="Pfam" id="PF13843">
    <property type="entry name" value="DDE_Tnp_1_7"/>
    <property type="match status" value="1"/>
</dbReference>